<gene>
    <name evidence="1" type="ORF">OCTVUL_1B012465</name>
</gene>
<protein>
    <submittedName>
        <fullName evidence="1">Uncharacterized protein</fullName>
    </submittedName>
</protein>
<proteinExistence type="predicted"/>
<accession>A0AA36B1S9</accession>
<reference evidence="1" key="1">
    <citation type="submission" date="2023-08" db="EMBL/GenBank/DDBJ databases">
        <authorList>
            <person name="Alioto T."/>
            <person name="Alioto T."/>
            <person name="Gomez Garrido J."/>
        </authorList>
    </citation>
    <scope>NUCLEOTIDE SEQUENCE</scope>
</reference>
<organism evidence="1 2">
    <name type="scientific">Octopus vulgaris</name>
    <name type="common">Common octopus</name>
    <dbReference type="NCBI Taxonomy" id="6645"/>
    <lineage>
        <taxon>Eukaryota</taxon>
        <taxon>Metazoa</taxon>
        <taxon>Spiralia</taxon>
        <taxon>Lophotrochozoa</taxon>
        <taxon>Mollusca</taxon>
        <taxon>Cephalopoda</taxon>
        <taxon>Coleoidea</taxon>
        <taxon>Octopodiformes</taxon>
        <taxon>Octopoda</taxon>
        <taxon>Incirrata</taxon>
        <taxon>Octopodidae</taxon>
        <taxon>Octopus</taxon>
    </lineage>
</organism>
<dbReference type="AlphaFoldDB" id="A0AA36B1S9"/>
<dbReference type="Proteomes" id="UP001162480">
    <property type="component" value="Chromosome 7"/>
</dbReference>
<name>A0AA36B1S9_OCTVU</name>
<evidence type="ECO:0000313" key="1">
    <source>
        <dbReference type="EMBL" id="CAI9725713.1"/>
    </source>
</evidence>
<dbReference type="EMBL" id="OX597820">
    <property type="protein sequence ID" value="CAI9725713.1"/>
    <property type="molecule type" value="Genomic_DNA"/>
</dbReference>
<evidence type="ECO:0000313" key="2">
    <source>
        <dbReference type="Proteomes" id="UP001162480"/>
    </source>
</evidence>
<keyword evidence="2" id="KW-1185">Reference proteome</keyword>
<sequence>MAQELGFEELDASDIQNLLHTDKKTFNYEDFKELTGLQVSSLDNEENIPHPLLQPILSLTKILSKFSSEITRALERLSEDYLNFERSMIFKRSKIVTLNCYREKLEFVLVSKSVKHLC</sequence>